<evidence type="ECO:0000256" key="5">
    <source>
        <dbReference type="ARBA" id="ARBA00022840"/>
    </source>
</evidence>
<dbReference type="AlphaFoldDB" id="A0A449A5M9"/>
<gene>
    <name evidence="11" type="primary">lagD_2</name>
    <name evidence="11" type="ORF">NCTC10166_00510</name>
</gene>
<feature type="domain" description="ABC transmembrane type-1" evidence="10">
    <location>
        <begin position="16"/>
        <end position="297"/>
    </location>
</feature>
<dbReference type="InterPro" id="IPR036640">
    <property type="entry name" value="ABC1_TM_sf"/>
</dbReference>
<feature type="transmembrane region" description="Helical" evidence="8">
    <location>
        <begin position="241"/>
        <end position="263"/>
    </location>
</feature>
<dbReference type="EC" id="3.4.22.-" evidence="11"/>
<dbReference type="InterPro" id="IPR027417">
    <property type="entry name" value="P-loop_NTPase"/>
</dbReference>
<keyword evidence="6 8" id="KW-1133">Transmembrane helix</keyword>
<dbReference type="GO" id="GO:0140359">
    <property type="term" value="F:ABC-type transporter activity"/>
    <property type="evidence" value="ECO:0007669"/>
    <property type="project" value="InterPro"/>
</dbReference>
<organism evidence="11 12">
    <name type="scientific">Mesomycoplasma neurolyticum</name>
    <dbReference type="NCBI Taxonomy" id="2120"/>
    <lineage>
        <taxon>Bacteria</taxon>
        <taxon>Bacillati</taxon>
        <taxon>Mycoplasmatota</taxon>
        <taxon>Mycoplasmoidales</taxon>
        <taxon>Metamycoplasmataceae</taxon>
        <taxon>Mesomycoplasma</taxon>
    </lineage>
</organism>
<dbReference type="InterPro" id="IPR039421">
    <property type="entry name" value="Type_1_exporter"/>
</dbReference>
<dbReference type="Proteomes" id="UP000289440">
    <property type="component" value="Chromosome"/>
</dbReference>
<protein>
    <submittedName>
        <fullName evidence="11">ABC transporter ATP-binding protein</fullName>
        <ecNumber evidence="11">3.4.22.-</ecNumber>
    </submittedName>
</protein>
<keyword evidence="11" id="KW-0378">Hydrolase</keyword>
<keyword evidence="4" id="KW-0547">Nucleotide-binding</keyword>
<dbReference type="SMART" id="SM00382">
    <property type="entry name" value="AAA"/>
    <property type="match status" value="1"/>
</dbReference>
<dbReference type="GO" id="GO:0016887">
    <property type="term" value="F:ATP hydrolysis activity"/>
    <property type="evidence" value="ECO:0007669"/>
    <property type="project" value="InterPro"/>
</dbReference>
<dbReference type="Pfam" id="PF00005">
    <property type="entry name" value="ABC_tran"/>
    <property type="match status" value="1"/>
</dbReference>
<feature type="transmembrane region" description="Helical" evidence="8">
    <location>
        <begin position="269"/>
        <end position="289"/>
    </location>
</feature>
<evidence type="ECO:0000313" key="12">
    <source>
        <dbReference type="Proteomes" id="UP000289440"/>
    </source>
</evidence>
<dbReference type="InterPro" id="IPR011527">
    <property type="entry name" value="ABC1_TM_dom"/>
</dbReference>
<evidence type="ECO:0000256" key="2">
    <source>
        <dbReference type="ARBA" id="ARBA00005417"/>
    </source>
</evidence>
<dbReference type="InterPro" id="IPR003593">
    <property type="entry name" value="AAA+_ATPase"/>
</dbReference>
<accession>A0A449A5M9</accession>
<comment type="similarity">
    <text evidence="2">Belongs to the ABC transporter superfamily.</text>
</comment>
<feature type="transmembrane region" description="Helical" evidence="8">
    <location>
        <begin position="52"/>
        <end position="73"/>
    </location>
</feature>
<evidence type="ECO:0000256" key="4">
    <source>
        <dbReference type="ARBA" id="ARBA00022741"/>
    </source>
</evidence>
<keyword evidence="3 8" id="KW-0812">Transmembrane</keyword>
<feature type="transmembrane region" description="Helical" evidence="8">
    <location>
        <begin position="155"/>
        <end position="175"/>
    </location>
</feature>
<feature type="transmembrane region" description="Helical" evidence="8">
    <location>
        <begin position="14"/>
        <end position="40"/>
    </location>
</feature>
<reference evidence="11 12" key="1">
    <citation type="submission" date="2019-01" db="EMBL/GenBank/DDBJ databases">
        <authorList>
            <consortium name="Pathogen Informatics"/>
        </authorList>
    </citation>
    <scope>NUCLEOTIDE SEQUENCE [LARGE SCALE GENOMIC DNA]</scope>
    <source>
        <strain evidence="11 12">NCTC10166</strain>
    </source>
</reference>
<proteinExistence type="inferred from homology"/>
<evidence type="ECO:0000256" key="8">
    <source>
        <dbReference type="SAM" id="Phobius"/>
    </source>
</evidence>
<dbReference type="PROSITE" id="PS50893">
    <property type="entry name" value="ABC_TRANSPORTER_2"/>
    <property type="match status" value="1"/>
</dbReference>
<evidence type="ECO:0000256" key="1">
    <source>
        <dbReference type="ARBA" id="ARBA00004651"/>
    </source>
</evidence>
<name>A0A449A5M9_9BACT</name>
<dbReference type="RefSeq" id="WP_129719917.1">
    <property type="nucleotide sequence ID" value="NZ_LR214951.1"/>
</dbReference>
<dbReference type="Gene3D" id="3.40.50.300">
    <property type="entry name" value="P-loop containing nucleotide triphosphate hydrolases"/>
    <property type="match status" value="1"/>
</dbReference>
<evidence type="ECO:0000259" key="9">
    <source>
        <dbReference type="PROSITE" id="PS50893"/>
    </source>
</evidence>
<dbReference type="Gene3D" id="1.20.1560.10">
    <property type="entry name" value="ABC transporter type 1, transmembrane domain"/>
    <property type="match status" value="1"/>
</dbReference>
<evidence type="ECO:0000259" key="10">
    <source>
        <dbReference type="PROSITE" id="PS50929"/>
    </source>
</evidence>
<sequence>MNEKIKKLFLNKTLLFLLLFLSVIKNIFFGASFFSLYQVFERITNNNTWKIIFFYAGISLLFLLLNFLVNFFYKKFYQKLLSKLVLNLNEKAIETIIKNSPCKIFEKSENEILYYSYDLPIQISNYFYEPIFLLIEDIIKAIILVTLFFYFNWLLGLICLVLAILLIVYFNISLLKMTEYDYKIIDIEENNRYKIEYFIKLHSDFFYLDKKNKWFDLLFFQFRKNHNSFLKYSKKFAKWDFLNQIISGIVSTVLLLIISFFAYYHVFDFNISLFMIFLVMIGIWLRLIIDIYRTIPAFKLAKEIQQEIDSFFRLQTNKNIIYNNEKIETLLIEDLNFLNFKNLNLKIKQGDKLLINGSSGIGKSVLMKLITNNINLEYKGNILWNNINVKKISNKQMVENITFIDSENLVLNDSIINNITFYNSNPDLEKLSEVLNLLNLKIDLNSKANNLSEGQKQRLNFAKILMENNDKILILDEAYNNIDEATANQIRKILMSKSRIYIEISHHLNNKNQQFNKYIDLNKWKK</sequence>
<keyword evidence="5 11" id="KW-0067">ATP-binding</keyword>
<keyword evidence="7 8" id="KW-0472">Membrane</keyword>
<evidence type="ECO:0000256" key="6">
    <source>
        <dbReference type="ARBA" id="ARBA00022989"/>
    </source>
</evidence>
<keyword evidence="12" id="KW-1185">Reference proteome</keyword>
<dbReference type="GO" id="GO:0005886">
    <property type="term" value="C:plasma membrane"/>
    <property type="evidence" value="ECO:0007669"/>
    <property type="project" value="UniProtKB-SubCell"/>
</dbReference>
<dbReference type="KEGG" id="mnu:NCTC10166_00510"/>
<dbReference type="PANTHER" id="PTHR24221">
    <property type="entry name" value="ATP-BINDING CASSETTE SUB-FAMILY B"/>
    <property type="match status" value="1"/>
</dbReference>
<dbReference type="SUPFAM" id="SSF52540">
    <property type="entry name" value="P-loop containing nucleoside triphosphate hydrolases"/>
    <property type="match status" value="1"/>
</dbReference>
<dbReference type="PANTHER" id="PTHR24221:SF654">
    <property type="entry name" value="ATP-BINDING CASSETTE SUB-FAMILY B MEMBER 6"/>
    <property type="match status" value="1"/>
</dbReference>
<evidence type="ECO:0000256" key="7">
    <source>
        <dbReference type="ARBA" id="ARBA00023136"/>
    </source>
</evidence>
<dbReference type="EMBL" id="LR214951">
    <property type="protein sequence ID" value="VEU59532.1"/>
    <property type="molecule type" value="Genomic_DNA"/>
</dbReference>
<dbReference type="GO" id="GO:0034040">
    <property type="term" value="F:ATPase-coupled lipid transmembrane transporter activity"/>
    <property type="evidence" value="ECO:0007669"/>
    <property type="project" value="TreeGrafter"/>
</dbReference>
<dbReference type="InterPro" id="IPR003439">
    <property type="entry name" value="ABC_transporter-like_ATP-bd"/>
</dbReference>
<dbReference type="PROSITE" id="PS50929">
    <property type="entry name" value="ABC_TM1F"/>
    <property type="match status" value="1"/>
</dbReference>
<evidence type="ECO:0000256" key="3">
    <source>
        <dbReference type="ARBA" id="ARBA00022692"/>
    </source>
</evidence>
<feature type="transmembrane region" description="Helical" evidence="8">
    <location>
        <begin position="131"/>
        <end position="149"/>
    </location>
</feature>
<dbReference type="OrthoDB" id="9804819at2"/>
<dbReference type="GO" id="GO:0005524">
    <property type="term" value="F:ATP binding"/>
    <property type="evidence" value="ECO:0007669"/>
    <property type="project" value="UniProtKB-KW"/>
</dbReference>
<dbReference type="SUPFAM" id="SSF90123">
    <property type="entry name" value="ABC transporter transmembrane region"/>
    <property type="match status" value="1"/>
</dbReference>
<comment type="subcellular location">
    <subcellularLocation>
        <location evidence="1">Cell membrane</location>
        <topology evidence="1">Multi-pass membrane protein</topology>
    </subcellularLocation>
</comment>
<feature type="domain" description="ABC transporter" evidence="9">
    <location>
        <begin position="325"/>
        <end position="525"/>
    </location>
</feature>
<evidence type="ECO:0000313" key="11">
    <source>
        <dbReference type="EMBL" id="VEU59532.1"/>
    </source>
</evidence>